<accession>A0A6C0CLG8</accession>
<name>A0A6C0CLG8_9ZZZZ</name>
<protein>
    <submittedName>
        <fullName evidence="1">Uncharacterized protein</fullName>
    </submittedName>
</protein>
<proteinExistence type="predicted"/>
<reference evidence="1" key="1">
    <citation type="journal article" date="2020" name="Nature">
        <title>Giant virus diversity and host interactions through global metagenomics.</title>
        <authorList>
            <person name="Schulz F."/>
            <person name="Roux S."/>
            <person name="Paez-Espino D."/>
            <person name="Jungbluth S."/>
            <person name="Walsh D.A."/>
            <person name="Denef V.J."/>
            <person name="McMahon K.D."/>
            <person name="Konstantinidis K.T."/>
            <person name="Eloe-Fadrosh E.A."/>
            <person name="Kyrpides N.C."/>
            <person name="Woyke T."/>
        </authorList>
    </citation>
    <scope>NUCLEOTIDE SEQUENCE</scope>
    <source>
        <strain evidence="1">GVMAG-M-3300021343-4</strain>
    </source>
</reference>
<evidence type="ECO:0000313" key="1">
    <source>
        <dbReference type="EMBL" id="QHT04750.1"/>
    </source>
</evidence>
<dbReference type="EMBL" id="MN739437">
    <property type="protein sequence ID" value="QHT04750.1"/>
    <property type="molecule type" value="Genomic_DNA"/>
</dbReference>
<sequence>MNKFDVIKMFETHPTTSIGVYSKRGCGKTVLCNDLINKYKTVNPEADVKCCELILGVIDYPVEYQNTHLFRRDAPKKKLFVIEHPRLRFGNNFIFDQQLALSYKLGNHNISRLTVDYFPCEEGYETPQYMFIVLGKCDEFNEYFFNKSSKKVYEHLKKIVSRDQLVSYIEFCTIFENLGPYEFLVIGPGGIEGTYRAELD</sequence>
<organism evidence="1">
    <name type="scientific">viral metagenome</name>
    <dbReference type="NCBI Taxonomy" id="1070528"/>
    <lineage>
        <taxon>unclassified sequences</taxon>
        <taxon>metagenomes</taxon>
        <taxon>organismal metagenomes</taxon>
    </lineage>
</organism>
<dbReference type="AlphaFoldDB" id="A0A6C0CLG8"/>